<evidence type="ECO:0000256" key="1">
    <source>
        <dbReference type="ARBA" id="ARBA00000085"/>
    </source>
</evidence>
<dbReference type="InterPro" id="IPR050428">
    <property type="entry name" value="TCS_sensor_his_kinase"/>
</dbReference>
<keyword evidence="7" id="KW-0472">Membrane</keyword>
<evidence type="ECO:0000313" key="10">
    <source>
        <dbReference type="EMBL" id="GIF86038.1"/>
    </source>
</evidence>
<keyword evidence="5" id="KW-0418">Kinase</keyword>
<dbReference type="GO" id="GO:0004673">
    <property type="term" value="F:protein histidine kinase activity"/>
    <property type="evidence" value="ECO:0007669"/>
    <property type="project" value="UniProtKB-EC"/>
</dbReference>
<feature type="domain" description="Nitrate/nitrite sensing protein" evidence="9">
    <location>
        <begin position="75"/>
        <end position="307"/>
    </location>
</feature>
<comment type="catalytic activity">
    <reaction evidence="1">
        <text>ATP + protein L-histidine = ADP + protein N-phospho-L-histidine.</text>
        <dbReference type="EC" id="2.7.13.3"/>
    </reaction>
</comment>
<evidence type="ECO:0000256" key="7">
    <source>
        <dbReference type="SAM" id="Phobius"/>
    </source>
</evidence>
<dbReference type="Gene3D" id="3.30.565.10">
    <property type="entry name" value="Histidine kinase-like ATPase, C-terminal domain"/>
    <property type="match status" value="1"/>
</dbReference>
<keyword evidence="7" id="KW-0812">Transmembrane</keyword>
<dbReference type="InterPro" id="IPR003594">
    <property type="entry name" value="HATPase_dom"/>
</dbReference>
<name>A0A8J3NNF6_9ACTN</name>
<dbReference type="Pfam" id="PF08376">
    <property type="entry name" value="NIT"/>
    <property type="match status" value="1"/>
</dbReference>
<reference evidence="10 11" key="1">
    <citation type="submission" date="2021-01" db="EMBL/GenBank/DDBJ databases">
        <title>Whole genome shotgun sequence of Catellatospora bangladeshensis NBRC 107357.</title>
        <authorList>
            <person name="Komaki H."/>
            <person name="Tamura T."/>
        </authorList>
    </citation>
    <scope>NUCLEOTIDE SEQUENCE [LARGE SCALE GENOMIC DNA]</scope>
    <source>
        <strain evidence="10 11">NBRC 107357</strain>
    </source>
</reference>
<dbReference type="EMBL" id="BONF01000058">
    <property type="protein sequence ID" value="GIF86038.1"/>
    <property type="molecule type" value="Genomic_DNA"/>
</dbReference>
<comment type="caution">
    <text evidence="10">The sequence shown here is derived from an EMBL/GenBank/DDBJ whole genome shotgun (WGS) entry which is preliminary data.</text>
</comment>
<dbReference type="SUPFAM" id="SSF55874">
    <property type="entry name" value="ATPase domain of HSP90 chaperone/DNA topoisomerase II/histidine kinase"/>
    <property type="match status" value="1"/>
</dbReference>
<dbReference type="PANTHER" id="PTHR45436:SF5">
    <property type="entry name" value="SENSOR HISTIDINE KINASE TRCS"/>
    <property type="match status" value="1"/>
</dbReference>
<evidence type="ECO:0000259" key="9">
    <source>
        <dbReference type="Pfam" id="PF08376"/>
    </source>
</evidence>
<feature type="transmembrane region" description="Helical" evidence="7">
    <location>
        <begin position="320"/>
        <end position="344"/>
    </location>
</feature>
<proteinExistence type="predicted"/>
<dbReference type="InterPro" id="IPR013587">
    <property type="entry name" value="Nitrate/nitrite_sensing"/>
</dbReference>
<evidence type="ECO:0000256" key="4">
    <source>
        <dbReference type="ARBA" id="ARBA00022679"/>
    </source>
</evidence>
<feature type="transmembrane region" description="Helical" evidence="7">
    <location>
        <begin position="31"/>
        <end position="52"/>
    </location>
</feature>
<protein>
    <recommendedName>
        <fullName evidence="2">histidine kinase</fullName>
        <ecNumber evidence="2">2.7.13.3</ecNumber>
    </recommendedName>
</protein>
<feature type="region of interest" description="Disordered" evidence="6">
    <location>
        <begin position="727"/>
        <end position="747"/>
    </location>
</feature>
<dbReference type="GO" id="GO:0000160">
    <property type="term" value="P:phosphorelay signal transduction system"/>
    <property type="evidence" value="ECO:0007669"/>
    <property type="project" value="TreeGrafter"/>
</dbReference>
<dbReference type="EC" id="2.7.13.3" evidence="2"/>
<evidence type="ECO:0000256" key="3">
    <source>
        <dbReference type="ARBA" id="ARBA00022553"/>
    </source>
</evidence>
<keyword evidence="3" id="KW-0597">Phosphoprotein</keyword>
<sequence length="747" mass="78657">MKATTTGAVRRRGRSTWRWWLPEYQPIRRKLWSILVIPAALLLVLAGLTVYGSTRETVDADRLVRLARLSQASGALADALSQERASAALALLGQPAGLGQSARSVDDAMTTWRAVAAEVADDDRSDATRRAQALMDGLPDLRIAVTDGQQHTAFSVVLLRYQLVIAALLEIRQGLVVAGAPAQTAERIRAAVALSQAAEAAGMLQSGVARATTMGALSPATASQLASVRATYSQALRDWDAAAMPQWTAQLDQALSGEQLLTAQRLDGVVSRTPVGERLSLPVAQWMQAQAARQQRLHEVTATADGAVVAMLEDWRRQRAVIAGATGGGSLAVLLLSVLLASFVGRRTARSLERLRDQATGIAQAGLPQAVAALAAHPSEALAGPAGNTRSAVVLEVVGDDEVAAVAQSFNHIVATALEQATALVSARDEVTRLIVDLGRRQQILIDALLSRIDAAERQETDTERLERLFQIDHLAARMLRYNRNLLRLGGVPIAVTYSVPASLSDVLTAATSHVEGYTRITITHVDEILIRPPAIAAVVQALAELLDNALTYSHVGVQISGRRVGDRVVVEITDSGVGMGEQDLVAANDLLAGRVAAEAGVRHMGLQVTAKVAAEHGLEVLLHTSTGVPGVTAEVTLPWGVLQPTSHRLPESVVGAPAPRLLDRLAGAPAVRSLPAAPPPAAAATVTSAGLPVRDREARNAPPAAPAVTAPRDALTRAHALSAIQRGQLAARAGRTSTQPREGDLP</sequence>
<dbReference type="Gene3D" id="6.10.340.10">
    <property type="match status" value="1"/>
</dbReference>
<evidence type="ECO:0000256" key="6">
    <source>
        <dbReference type="SAM" id="MobiDB-lite"/>
    </source>
</evidence>
<evidence type="ECO:0000256" key="5">
    <source>
        <dbReference type="ARBA" id="ARBA00022777"/>
    </source>
</evidence>
<gene>
    <name evidence="10" type="ORF">Cba03nite_73870</name>
</gene>
<evidence type="ECO:0000313" key="11">
    <source>
        <dbReference type="Proteomes" id="UP000601223"/>
    </source>
</evidence>
<feature type="domain" description="Histidine kinase/HSP90-like ATPase" evidence="8">
    <location>
        <begin position="538"/>
        <end position="639"/>
    </location>
</feature>
<dbReference type="AlphaFoldDB" id="A0A8J3NNF6"/>
<keyword evidence="4" id="KW-0808">Transferase</keyword>
<evidence type="ECO:0000256" key="2">
    <source>
        <dbReference type="ARBA" id="ARBA00012438"/>
    </source>
</evidence>
<keyword evidence="7" id="KW-1133">Transmembrane helix</keyword>
<accession>A0A8J3NNF6</accession>
<dbReference type="InterPro" id="IPR036890">
    <property type="entry name" value="HATPase_C_sf"/>
</dbReference>
<dbReference type="RefSeq" id="WP_203756733.1">
    <property type="nucleotide sequence ID" value="NZ_BONF01000058.1"/>
</dbReference>
<keyword evidence="11" id="KW-1185">Reference proteome</keyword>
<dbReference type="GO" id="GO:0005886">
    <property type="term" value="C:plasma membrane"/>
    <property type="evidence" value="ECO:0007669"/>
    <property type="project" value="TreeGrafter"/>
</dbReference>
<evidence type="ECO:0000259" key="8">
    <source>
        <dbReference type="Pfam" id="PF02518"/>
    </source>
</evidence>
<dbReference type="PANTHER" id="PTHR45436">
    <property type="entry name" value="SENSOR HISTIDINE KINASE YKOH"/>
    <property type="match status" value="1"/>
</dbReference>
<organism evidence="10 11">
    <name type="scientific">Catellatospora bangladeshensis</name>
    <dbReference type="NCBI Taxonomy" id="310355"/>
    <lineage>
        <taxon>Bacteria</taxon>
        <taxon>Bacillati</taxon>
        <taxon>Actinomycetota</taxon>
        <taxon>Actinomycetes</taxon>
        <taxon>Micromonosporales</taxon>
        <taxon>Micromonosporaceae</taxon>
        <taxon>Catellatospora</taxon>
    </lineage>
</organism>
<dbReference type="Pfam" id="PF02518">
    <property type="entry name" value="HATPase_c"/>
    <property type="match status" value="1"/>
</dbReference>
<dbReference type="Proteomes" id="UP000601223">
    <property type="component" value="Unassembled WGS sequence"/>
</dbReference>